<protein>
    <submittedName>
        <fullName evidence="2">Uncharacterized protein</fullName>
    </submittedName>
</protein>
<feature type="region of interest" description="Disordered" evidence="1">
    <location>
        <begin position="1"/>
        <end position="29"/>
    </location>
</feature>
<feature type="region of interest" description="Disordered" evidence="1">
    <location>
        <begin position="54"/>
        <end position="93"/>
    </location>
</feature>
<evidence type="ECO:0000313" key="3">
    <source>
        <dbReference type="Proteomes" id="UP001291309"/>
    </source>
</evidence>
<evidence type="ECO:0000313" key="2">
    <source>
        <dbReference type="EMBL" id="MDY7225954.1"/>
    </source>
</evidence>
<sequence>MSSPENPTGAPTPSEPPPPAPPPSDKGFPKGLLIGLVSVLVGGAVAGAFVLGRRSAGPDGTDSPSSSTGSGPGGSGIPSAGAKVEGKPPSPGTKTLYVGSQGTPAVWVDVYAPAKVRQALVDNRWLQEQMKKPLGQGFASSWAAFFGSTGEDLGASFKGAVFDVVAGQLLDSPFRALWFVGPSDTNAPALIIPSPSSTTTAAYEAMEKVAERGDFKASNCPSGASPSVTAPQEGFRVSRWLVAEQSLYVGRTADRMVVARQPEMVLRGLCVELERLAAPKGVDLELGFNNQVLGREMVYVSQALGLENGTRLQFAAEGSKLVARGIAGPLTEKVRLDAAPLSDDLLKLVPSDMPVLIALQLKLPESLEGSKVKAYWAGEDPGQVRTRQVAFVWHPRGDADLEHEFAILWGRASDAPALQNMFNGGNTLAQGSFCNHQVLASNEEVLGRLQKACNGQSPNLLNAAGPVVSGLRAPGSVTVGVNMGPLLSGLLADGYWSDQQLGKGKPLPATGPDEIEEARRDLETLPYVGLRGTVQGDSLVPGGFGS</sequence>
<accession>A0ABU5GYJ5</accession>
<feature type="compositionally biased region" description="Low complexity" evidence="1">
    <location>
        <begin position="54"/>
        <end position="69"/>
    </location>
</feature>
<evidence type="ECO:0000256" key="1">
    <source>
        <dbReference type="SAM" id="MobiDB-lite"/>
    </source>
</evidence>
<dbReference type="RefSeq" id="WP_321544676.1">
    <property type="nucleotide sequence ID" value="NZ_JAXIVS010000002.1"/>
</dbReference>
<feature type="compositionally biased region" description="Pro residues" evidence="1">
    <location>
        <begin position="13"/>
        <end position="24"/>
    </location>
</feature>
<reference evidence="2 3" key="1">
    <citation type="submission" date="2023-12" db="EMBL/GenBank/DDBJ databases">
        <title>the genome sequence of Hyalangium sp. s54d21.</title>
        <authorList>
            <person name="Zhang X."/>
        </authorList>
    </citation>
    <scope>NUCLEOTIDE SEQUENCE [LARGE SCALE GENOMIC DNA]</scope>
    <source>
        <strain evidence="3">s54d21</strain>
    </source>
</reference>
<comment type="caution">
    <text evidence="2">The sequence shown here is derived from an EMBL/GenBank/DDBJ whole genome shotgun (WGS) entry which is preliminary data.</text>
</comment>
<dbReference type="EMBL" id="JAXIVS010000002">
    <property type="protein sequence ID" value="MDY7225954.1"/>
    <property type="molecule type" value="Genomic_DNA"/>
</dbReference>
<name>A0ABU5GYJ5_9BACT</name>
<dbReference type="Proteomes" id="UP001291309">
    <property type="component" value="Unassembled WGS sequence"/>
</dbReference>
<organism evidence="2 3">
    <name type="scientific">Hyalangium rubrum</name>
    <dbReference type="NCBI Taxonomy" id="3103134"/>
    <lineage>
        <taxon>Bacteria</taxon>
        <taxon>Pseudomonadati</taxon>
        <taxon>Myxococcota</taxon>
        <taxon>Myxococcia</taxon>
        <taxon>Myxococcales</taxon>
        <taxon>Cystobacterineae</taxon>
        <taxon>Archangiaceae</taxon>
        <taxon>Hyalangium</taxon>
    </lineage>
</organism>
<proteinExistence type="predicted"/>
<keyword evidence="3" id="KW-1185">Reference proteome</keyword>
<gene>
    <name evidence="2" type="ORF">SYV04_06150</name>
</gene>